<dbReference type="AlphaFoldDB" id="A0A4R3ICL7"/>
<gene>
    <name evidence="1" type="ORF">BCF53_101258</name>
</gene>
<protein>
    <submittedName>
        <fullName evidence="1">2-keto-4-pentenoate hydratase</fullName>
    </submittedName>
</protein>
<dbReference type="InterPro" id="IPR036663">
    <property type="entry name" value="Fumarylacetoacetase_C_sf"/>
</dbReference>
<dbReference type="EMBL" id="SLZR01000001">
    <property type="protein sequence ID" value="TCS43915.1"/>
    <property type="molecule type" value="Genomic_DNA"/>
</dbReference>
<dbReference type="GO" id="GO:0008684">
    <property type="term" value="F:2-oxopent-4-enoate hydratase activity"/>
    <property type="evidence" value="ECO:0007669"/>
    <property type="project" value="TreeGrafter"/>
</dbReference>
<name>A0A4R3ICL7_9GAMM</name>
<organism evidence="1 2">
    <name type="scientific">Reinekea marinisedimentorum</name>
    <dbReference type="NCBI Taxonomy" id="230495"/>
    <lineage>
        <taxon>Bacteria</taxon>
        <taxon>Pseudomonadati</taxon>
        <taxon>Pseudomonadota</taxon>
        <taxon>Gammaproteobacteria</taxon>
        <taxon>Oceanospirillales</taxon>
        <taxon>Saccharospirillaceae</taxon>
        <taxon>Reinekea</taxon>
    </lineage>
</organism>
<sequence>MTTAMTPEQISELSNTIYSARRDNTILDVYPGQPPATLEEAYAVQDLSIKACEDEITGWKIGMVPPEFRDQLGAERIMGPAYKKVTHFIGRSHSDDEVLQLPVFEGGFIAIEAELVIEIAEDIAPGSVNTADGVEHLIKAVYAGIEIASSPIVDLNSYGPTAIITDFGNQQGMIIGAKIDNWLEAVKEMEAKTVINGELISAKPATNVLNGQLAALAYIIDCAAKRGITLPAGSFILSGATTGVHETVVGAKSTVSFGDMKLNIELVAI</sequence>
<evidence type="ECO:0000313" key="1">
    <source>
        <dbReference type="EMBL" id="TCS43915.1"/>
    </source>
</evidence>
<reference evidence="1 2" key="1">
    <citation type="submission" date="2019-03" db="EMBL/GenBank/DDBJ databases">
        <title>Genomic Encyclopedia of Archaeal and Bacterial Type Strains, Phase II (KMG-II): from individual species to whole genera.</title>
        <authorList>
            <person name="Goeker M."/>
        </authorList>
    </citation>
    <scope>NUCLEOTIDE SEQUENCE [LARGE SCALE GENOMIC DNA]</scope>
    <source>
        <strain evidence="1 2">DSM 15388</strain>
    </source>
</reference>
<dbReference type="SUPFAM" id="SSF56529">
    <property type="entry name" value="FAH"/>
    <property type="match status" value="1"/>
</dbReference>
<comment type="caution">
    <text evidence="1">The sequence shown here is derived from an EMBL/GenBank/DDBJ whole genome shotgun (WGS) entry which is preliminary data.</text>
</comment>
<dbReference type="Proteomes" id="UP000295793">
    <property type="component" value="Unassembled WGS sequence"/>
</dbReference>
<accession>A0A4R3ICL7</accession>
<dbReference type="GO" id="GO:0005737">
    <property type="term" value="C:cytoplasm"/>
    <property type="evidence" value="ECO:0007669"/>
    <property type="project" value="TreeGrafter"/>
</dbReference>
<dbReference type="PANTHER" id="PTHR30143:SF0">
    <property type="entry name" value="2-KETO-4-PENTENOATE HYDRATASE"/>
    <property type="match status" value="1"/>
</dbReference>
<dbReference type="Gene3D" id="3.90.850.10">
    <property type="entry name" value="Fumarylacetoacetase-like, C-terminal domain"/>
    <property type="match status" value="1"/>
</dbReference>
<keyword evidence="2" id="KW-1185">Reference proteome</keyword>
<proteinExistence type="predicted"/>
<evidence type="ECO:0000313" key="2">
    <source>
        <dbReference type="Proteomes" id="UP000295793"/>
    </source>
</evidence>
<dbReference type="PANTHER" id="PTHR30143">
    <property type="entry name" value="ACID HYDRATASE"/>
    <property type="match status" value="1"/>
</dbReference>
<dbReference type="OrthoDB" id="9792137at2"/>
<dbReference type="RefSeq" id="WP_132699077.1">
    <property type="nucleotide sequence ID" value="NZ_SLZR01000001.1"/>
</dbReference>
<dbReference type="InterPro" id="IPR050772">
    <property type="entry name" value="Hydratase-Decarb/MhpD_sf"/>
</dbReference>